<dbReference type="InterPro" id="IPR023997">
    <property type="entry name" value="TonB-dep_OMP_SusC/RagA_CS"/>
</dbReference>
<reference evidence="13" key="1">
    <citation type="submission" date="2022-03" db="EMBL/GenBank/DDBJ databases">
        <title>Bacterial whole genome sequence for Hymenobacter sp. DH14.</title>
        <authorList>
            <person name="Le V."/>
        </authorList>
    </citation>
    <scope>NUCLEOTIDE SEQUENCE</scope>
    <source>
        <strain evidence="13">DH14</strain>
    </source>
</reference>
<keyword evidence="3 8" id="KW-1134">Transmembrane beta strand</keyword>
<dbReference type="InterPro" id="IPR000531">
    <property type="entry name" value="Beta-barrel_TonB"/>
</dbReference>
<dbReference type="InterPro" id="IPR036942">
    <property type="entry name" value="Beta-barrel_TonB_sf"/>
</dbReference>
<dbReference type="Pfam" id="PF00593">
    <property type="entry name" value="TonB_dep_Rec_b-barrel"/>
    <property type="match status" value="1"/>
</dbReference>
<evidence type="ECO:0000256" key="9">
    <source>
        <dbReference type="RuleBase" id="RU003357"/>
    </source>
</evidence>
<feature type="domain" description="TonB-dependent receptor plug" evidence="12">
    <location>
        <begin position="126"/>
        <end position="241"/>
    </location>
</feature>
<dbReference type="Pfam" id="PF07715">
    <property type="entry name" value="Plug"/>
    <property type="match status" value="1"/>
</dbReference>
<dbReference type="Gene3D" id="2.40.170.20">
    <property type="entry name" value="TonB-dependent receptor, beta-barrel domain"/>
    <property type="match status" value="1"/>
</dbReference>
<evidence type="ECO:0000256" key="10">
    <source>
        <dbReference type="SAM" id="SignalP"/>
    </source>
</evidence>
<evidence type="ECO:0000259" key="11">
    <source>
        <dbReference type="Pfam" id="PF00593"/>
    </source>
</evidence>
<evidence type="ECO:0000256" key="6">
    <source>
        <dbReference type="ARBA" id="ARBA00023136"/>
    </source>
</evidence>
<dbReference type="InterPro" id="IPR023996">
    <property type="entry name" value="TonB-dep_OMP_SusC/RagA"/>
</dbReference>
<gene>
    <name evidence="13" type="ORF">MON38_07460</name>
</gene>
<comment type="caution">
    <text evidence="13">The sequence shown here is derived from an EMBL/GenBank/DDBJ whole genome shotgun (WGS) entry which is preliminary data.</text>
</comment>
<evidence type="ECO:0000313" key="13">
    <source>
        <dbReference type="EMBL" id="MCI1187253.1"/>
    </source>
</evidence>
<dbReference type="EMBL" id="JALBGC010000002">
    <property type="protein sequence ID" value="MCI1187253.1"/>
    <property type="molecule type" value="Genomic_DNA"/>
</dbReference>
<comment type="subcellular location">
    <subcellularLocation>
        <location evidence="1 8">Cell outer membrane</location>
        <topology evidence="1 8">Multi-pass membrane protein</topology>
    </subcellularLocation>
</comment>
<evidence type="ECO:0000256" key="7">
    <source>
        <dbReference type="ARBA" id="ARBA00023237"/>
    </source>
</evidence>
<keyword evidence="6 8" id="KW-0472">Membrane</keyword>
<evidence type="ECO:0000256" key="5">
    <source>
        <dbReference type="ARBA" id="ARBA00023077"/>
    </source>
</evidence>
<dbReference type="Gene3D" id="2.60.40.1120">
    <property type="entry name" value="Carboxypeptidase-like, regulatory domain"/>
    <property type="match status" value="1"/>
</dbReference>
<keyword evidence="5 9" id="KW-0798">TonB box</keyword>
<comment type="similarity">
    <text evidence="8 9">Belongs to the TonB-dependent receptor family.</text>
</comment>
<dbReference type="SUPFAM" id="SSF49452">
    <property type="entry name" value="Starch-binding domain-like"/>
    <property type="match status" value="1"/>
</dbReference>
<keyword evidence="2 8" id="KW-0813">Transport</keyword>
<feature type="domain" description="TonB-dependent receptor-like beta-barrel" evidence="11">
    <location>
        <begin position="404"/>
        <end position="966"/>
    </location>
</feature>
<dbReference type="GO" id="GO:0009279">
    <property type="term" value="C:cell outer membrane"/>
    <property type="evidence" value="ECO:0007669"/>
    <property type="project" value="UniProtKB-SubCell"/>
</dbReference>
<dbReference type="InterPro" id="IPR013784">
    <property type="entry name" value="Carb-bd-like_fold"/>
</dbReference>
<protein>
    <submittedName>
        <fullName evidence="13">SusC/RagA family TonB-linked outer membrane protein</fullName>
    </submittedName>
</protein>
<dbReference type="Pfam" id="PF13715">
    <property type="entry name" value="CarbopepD_reg_2"/>
    <property type="match status" value="1"/>
</dbReference>
<feature type="chain" id="PRO_5040861117" evidence="10">
    <location>
        <begin position="28"/>
        <end position="1003"/>
    </location>
</feature>
<evidence type="ECO:0000256" key="2">
    <source>
        <dbReference type="ARBA" id="ARBA00022448"/>
    </source>
</evidence>
<evidence type="ECO:0000256" key="3">
    <source>
        <dbReference type="ARBA" id="ARBA00022452"/>
    </source>
</evidence>
<evidence type="ECO:0000313" key="14">
    <source>
        <dbReference type="Proteomes" id="UP001139193"/>
    </source>
</evidence>
<dbReference type="NCBIfam" id="TIGR04056">
    <property type="entry name" value="OMP_RagA_SusC"/>
    <property type="match status" value="1"/>
</dbReference>
<evidence type="ECO:0000256" key="4">
    <source>
        <dbReference type="ARBA" id="ARBA00022692"/>
    </source>
</evidence>
<dbReference type="InterPro" id="IPR039426">
    <property type="entry name" value="TonB-dep_rcpt-like"/>
</dbReference>
<keyword evidence="10" id="KW-0732">Signal</keyword>
<keyword evidence="4 8" id="KW-0812">Transmembrane</keyword>
<proteinExistence type="inferred from homology"/>
<dbReference type="NCBIfam" id="TIGR04057">
    <property type="entry name" value="SusC_RagA_signa"/>
    <property type="match status" value="1"/>
</dbReference>
<dbReference type="InterPro" id="IPR012910">
    <property type="entry name" value="Plug_dom"/>
</dbReference>
<name>A0A9X2AG55_9BACT</name>
<evidence type="ECO:0000256" key="1">
    <source>
        <dbReference type="ARBA" id="ARBA00004571"/>
    </source>
</evidence>
<dbReference type="Gene3D" id="2.170.130.10">
    <property type="entry name" value="TonB-dependent receptor, plug domain"/>
    <property type="match status" value="1"/>
</dbReference>
<dbReference type="Proteomes" id="UP001139193">
    <property type="component" value="Unassembled WGS sequence"/>
</dbReference>
<accession>A0A9X2AG55</accession>
<feature type="signal peptide" evidence="10">
    <location>
        <begin position="1"/>
        <end position="27"/>
    </location>
</feature>
<evidence type="ECO:0000259" key="12">
    <source>
        <dbReference type="Pfam" id="PF07715"/>
    </source>
</evidence>
<dbReference type="RefSeq" id="WP_241935533.1">
    <property type="nucleotide sequence ID" value="NZ_JALBGC010000002.1"/>
</dbReference>
<dbReference type="SUPFAM" id="SSF56935">
    <property type="entry name" value="Porins"/>
    <property type="match status" value="1"/>
</dbReference>
<dbReference type="PROSITE" id="PS52016">
    <property type="entry name" value="TONB_DEPENDENT_REC_3"/>
    <property type="match status" value="1"/>
</dbReference>
<dbReference type="GO" id="GO:0030246">
    <property type="term" value="F:carbohydrate binding"/>
    <property type="evidence" value="ECO:0007669"/>
    <property type="project" value="InterPro"/>
</dbReference>
<dbReference type="InterPro" id="IPR037066">
    <property type="entry name" value="Plug_dom_sf"/>
</dbReference>
<evidence type="ECO:0000256" key="8">
    <source>
        <dbReference type="PROSITE-ProRule" id="PRU01360"/>
    </source>
</evidence>
<dbReference type="AlphaFoldDB" id="A0A9X2AG55"/>
<sequence length="1003" mass="108114">MKHPYLAKLLFLLLLLAGLGFSTRAQAQTGSISGKVLDNKGTGIPGATVLVEGSTLGSSSNVDGTFNIPNVPAGPHTLTISFVGYTSARVPVTVVAGQNASADATLGENTTQLAEAVVVGYGTQRRQDITGAVTAIDSKQFVQGQVTNPEQLIQGKVAGVSITSAGGAPGASSTIRIRGNTSLTANSDPLYVIDGVPVDKNGIDGASNPLSLINPADIATFTVLKDASATAIYGNRASGGVILITTKKGLQGEKLRVELNSQTGISTVARRYQTLSADEFRGLIKANGLDSQYKTLGTANTNWQNEIFRTAATYDNTVSLIGSAGKVPFRVSYGNLNQEGIVITNKLQRNSGSVSLSPTVLDGHLRIDVNAKGTVVDNRFADYGTVAGAALYDPTQPVMSGESRFARYGGYFQYIQPNGNPLGNAPGNPVASLNNTRDISRVKRLIGNVQFDYKVHGIEGLRANLNLGIDASRGRGYKDIAPTDFGNYNTASANPGLNGSYKEYAQDKDMHLLEAYLAYGKQVGDAKFDLQLGHAYQDFSFQGPNFLTYRSDRTTLINPDETLTNSNYYGKLVMLSYFGRATANVKDKYLLTATLRNDRTSRFRNDVRSGWFPALGLAWRIKNEDFLKDNNTFSELKLRAGYGRTGQQDLGQGYYDTQARYVLGSSGSQYLFGNGATGFIAGPQGYNSDLKWETTNTYNAGLDLGFFENRLTATIDVYQRTATDLLARINLPAGSNLTDRLDANIGSLRNRGIELGLNYGVLRSENLNWDVNLNGAYNVNKITDLGRQLPGFQGYKTGDIGGGTGFTGQINAVGQPINSFYVYQQVYGADGRPVQGVYVDRDGNGTTTNDYYYYKQAAPLVTLGFSSNVTYKKLVFAFTLRSNLGNYAYNGNAATLANYANAKASLGFVNNLNPDVRNTGFTTQQVFSDYYVENASFLRCQNISLGYNVGKVLGTSNLRITGNVQNAFLITKYTGVDPEIPNGIDRNFYPTARTYTLGLALGF</sequence>
<keyword evidence="14" id="KW-1185">Reference proteome</keyword>
<keyword evidence="7 8" id="KW-0998">Cell outer membrane</keyword>
<organism evidence="13 14">
    <name type="scientific">Hymenobacter cyanobacteriorum</name>
    <dbReference type="NCBI Taxonomy" id="2926463"/>
    <lineage>
        <taxon>Bacteria</taxon>
        <taxon>Pseudomonadati</taxon>
        <taxon>Bacteroidota</taxon>
        <taxon>Cytophagia</taxon>
        <taxon>Cytophagales</taxon>
        <taxon>Hymenobacteraceae</taxon>
        <taxon>Hymenobacter</taxon>
    </lineage>
</organism>